<sequence length="254" mass="28912">MTNLQAQFLKMLDEYGYDIFNLDMVRDTGRFSNAQISQALRSLTNSGIINKLERGKFVKDGFSDEFVIGNFLAPDGGIAYWSALNAHGLTEQFPNVVYVQTSRRAGEFTHQNLRYKFIKVNASKVTGYVKNGYGNHIYQITDVEKTIVDCFDLPHHAGWYPEIIKAFNRAKINAKKLVKSCKAIDNLSVTKRLGYLSEALNKTGMEFFIDYAQSILGNEYSLFEIDGKSNGNYHSRWKLIINMPEKEILEMANS</sequence>
<dbReference type="RefSeq" id="WP_057954388.1">
    <property type="nucleotide sequence ID" value="NZ_CP013118.1"/>
</dbReference>
<reference evidence="1 2" key="1">
    <citation type="submission" date="2015-11" db="EMBL/GenBank/DDBJ databases">
        <title>Description and complete genome sequence of a novel strain predominating in hypersaline microbial mats and representing a new family of the Bacteriodetes phylum.</title>
        <authorList>
            <person name="Spring S."/>
            <person name="Bunk B."/>
            <person name="Sproer C."/>
            <person name="Klenk H.-P."/>
        </authorList>
    </citation>
    <scope>NUCLEOTIDE SEQUENCE [LARGE SCALE GENOMIC DNA]</scope>
    <source>
        <strain evidence="1 2">L21-Spi-D4</strain>
    </source>
</reference>
<dbReference type="STRING" id="1307839.L21SP5_03447"/>
<dbReference type="OrthoDB" id="3240019at2"/>
<proteinExistence type="predicted"/>
<evidence type="ECO:0000313" key="2">
    <source>
        <dbReference type="Proteomes" id="UP000064893"/>
    </source>
</evidence>
<keyword evidence="2" id="KW-1185">Reference proteome</keyword>
<evidence type="ECO:0000313" key="1">
    <source>
        <dbReference type="EMBL" id="ALO17058.1"/>
    </source>
</evidence>
<name>A0A0S2I486_9BACT</name>
<protein>
    <recommendedName>
        <fullName evidence="3">AbiEi antitoxin C-terminal domain-containing protein</fullName>
    </recommendedName>
</protein>
<gene>
    <name evidence="1" type="ORF">L21SP5_03447</name>
</gene>
<organism evidence="1 2">
    <name type="scientific">Salinivirga cyanobacteriivorans</name>
    <dbReference type="NCBI Taxonomy" id="1307839"/>
    <lineage>
        <taxon>Bacteria</taxon>
        <taxon>Pseudomonadati</taxon>
        <taxon>Bacteroidota</taxon>
        <taxon>Bacteroidia</taxon>
        <taxon>Bacteroidales</taxon>
        <taxon>Salinivirgaceae</taxon>
        <taxon>Salinivirga</taxon>
    </lineage>
</organism>
<dbReference type="EMBL" id="CP013118">
    <property type="protein sequence ID" value="ALO17058.1"/>
    <property type="molecule type" value="Genomic_DNA"/>
</dbReference>
<dbReference type="AlphaFoldDB" id="A0A0S2I486"/>
<dbReference type="Proteomes" id="UP000064893">
    <property type="component" value="Chromosome"/>
</dbReference>
<dbReference type="PATRIC" id="fig|1307839.3.peg.3624"/>
<evidence type="ECO:0008006" key="3">
    <source>
        <dbReference type="Google" id="ProtNLM"/>
    </source>
</evidence>
<dbReference type="KEGG" id="blq:L21SP5_03447"/>
<accession>A0A0S2I486</accession>